<dbReference type="InterPro" id="IPR002885">
    <property type="entry name" value="PPR_rpt"/>
</dbReference>
<accession>A0A1J1J4U0</accession>
<evidence type="ECO:0000256" key="1">
    <source>
        <dbReference type="ARBA" id="ARBA00022737"/>
    </source>
</evidence>
<feature type="repeat" description="PPR" evidence="2">
    <location>
        <begin position="137"/>
        <end position="171"/>
    </location>
</feature>
<dbReference type="NCBIfam" id="TIGR00756">
    <property type="entry name" value="PPR"/>
    <property type="match status" value="2"/>
</dbReference>
<dbReference type="Pfam" id="PF13041">
    <property type="entry name" value="PPR_2"/>
    <property type="match status" value="1"/>
</dbReference>
<dbReference type="Gene3D" id="1.25.40.10">
    <property type="entry name" value="Tetratricopeptide repeat domain"/>
    <property type="match status" value="3"/>
</dbReference>
<dbReference type="InterPro" id="IPR011990">
    <property type="entry name" value="TPR-like_helical_dom_sf"/>
</dbReference>
<organism evidence="3 4">
    <name type="scientific">Clunio marinus</name>
    <dbReference type="NCBI Taxonomy" id="568069"/>
    <lineage>
        <taxon>Eukaryota</taxon>
        <taxon>Metazoa</taxon>
        <taxon>Ecdysozoa</taxon>
        <taxon>Arthropoda</taxon>
        <taxon>Hexapoda</taxon>
        <taxon>Insecta</taxon>
        <taxon>Pterygota</taxon>
        <taxon>Neoptera</taxon>
        <taxon>Endopterygota</taxon>
        <taxon>Diptera</taxon>
        <taxon>Nematocera</taxon>
        <taxon>Chironomoidea</taxon>
        <taxon>Chironomidae</taxon>
        <taxon>Clunio</taxon>
    </lineage>
</organism>
<dbReference type="Pfam" id="PF13812">
    <property type="entry name" value="PPR_3"/>
    <property type="match status" value="2"/>
</dbReference>
<reference evidence="3 4" key="1">
    <citation type="submission" date="2015-04" db="EMBL/GenBank/DDBJ databases">
        <authorList>
            <person name="Syromyatnikov M.Y."/>
            <person name="Popov V.N."/>
        </authorList>
    </citation>
    <scope>NUCLEOTIDE SEQUENCE [LARGE SCALE GENOMIC DNA]</scope>
</reference>
<dbReference type="PROSITE" id="PS51375">
    <property type="entry name" value="PPR"/>
    <property type="match status" value="3"/>
</dbReference>
<sequence>MIRTFLNARIISKSLFSNRVYMNYSRVRHITSIKSRFYSSEIIHNKEESNVRELIAAQDSDAFGTLSIDVAPPDDELIDEGDIKEEEYLKNPPSLSQKLSTKQYADMIKSHLKYNRIKEAVDVLEVRMLKEDRVKPENYIYNLLIDGCAKVGYSKKAFNLFLRMRQRGLKVTGATYTSLFNACAMTPWKEVGLEKAKGLREIMFEKGFEPNVSNYNAMIKAFGRCQDLPTAFSIVDEMTEKKMRIDVDTFNFLLQACASDAEYGFRHALLVWHKMLRRKLNPDIYTFNLILRCCRDTLFGDVESMEEVLQTILLNDSSEESKHLKLEANYSSNQLEVENKSENSQSTFDPIPNLLAPKPHLGNLVSLKNVTKPEDKFLLLGGFSGFIETMKYYNVKPTLITYTQLVEVIPSTTAAEKRVMAHIKKYETKCDVDFFNILMKKRSVRGDYQGAKEVFEMIEKVKLKPDIATYGVLALGCQSREEANILIQEMDANGYKMNIQILGAMLKTACIKKNFDYVIDVLDIIKDLNLKPSERIIDCLDALIKVCNKFRKKDWTVASKEFRKDFGTFKQKLEKWKVDVGLRDLELSEAKKILKDAPWEQFQSVQADGFEDVKSLKQQKMQKYKRFIGKIKNLKVEE</sequence>
<keyword evidence="4" id="KW-1185">Reference proteome</keyword>
<dbReference type="EMBL" id="CVRI01000069">
    <property type="protein sequence ID" value="CRL06978.1"/>
    <property type="molecule type" value="Genomic_DNA"/>
</dbReference>
<evidence type="ECO:0000256" key="2">
    <source>
        <dbReference type="PROSITE-ProRule" id="PRU00708"/>
    </source>
</evidence>
<keyword evidence="1" id="KW-0677">Repeat</keyword>
<evidence type="ECO:0000313" key="4">
    <source>
        <dbReference type="Proteomes" id="UP000183832"/>
    </source>
</evidence>
<gene>
    <name evidence="3" type="ORF">CLUMA_CG020011</name>
</gene>
<name>A0A1J1J4U0_9DIPT</name>
<dbReference type="PANTHER" id="PTHR47447:SF24">
    <property type="entry name" value="PENTATRICOPEPTIDE REPEAT-CONTAINING PROTEIN"/>
    <property type="match status" value="1"/>
</dbReference>
<dbReference type="PANTHER" id="PTHR47447">
    <property type="entry name" value="OS03G0856100 PROTEIN"/>
    <property type="match status" value="1"/>
</dbReference>
<proteinExistence type="predicted"/>
<feature type="repeat" description="PPR" evidence="2">
    <location>
        <begin position="246"/>
        <end position="282"/>
    </location>
</feature>
<dbReference type="STRING" id="568069.A0A1J1J4U0"/>
<dbReference type="OrthoDB" id="185373at2759"/>
<evidence type="ECO:0000313" key="3">
    <source>
        <dbReference type="EMBL" id="CRL06978.1"/>
    </source>
</evidence>
<protein>
    <submittedName>
        <fullName evidence="3">CLUMA_CG020011, isoform A</fullName>
    </submittedName>
</protein>
<dbReference type="AlphaFoldDB" id="A0A1J1J4U0"/>
<feature type="repeat" description="PPR" evidence="2">
    <location>
        <begin position="211"/>
        <end position="245"/>
    </location>
</feature>
<dbReference type="Proteomes" id="UP000183832">
    <property type="component" value="Unassembled WGS sequence"/>
</dbReference>